<comment type="subcellular location">
    <subcellularLocation>
        <location evidence="1">Periplasm</location>
    </subcellularLocation>
</comment>
<feature type="domain" description="SsuA/THI5-like" evidence="4">
    <location>
        <begin position="67"/>
        <end position="273"/>
    </location>
</feature>
<evidence type="ECO:0000313" key="5">
    <source>
        <dbReference type="EMBL" id="MXQ12242.1"/>
    </source>
</evidence>
<comment type="caution">
    <text evidence="5">The sequence shown here is derived from an EMBL/GenBank/DDBJ whole genome shotgun (WGS) entry which is preliminary data.</text>
</comment>
<evidence type="ECO:0000259" key="4">
    <source>
        <dbReference type="Pfam" id="PF09084"/>
    </source>
</evidence>
<proteinExistence type="inferred from homology"/>
<name>A0A7X3SPA1_9HYPH</name>
<organism evidence="5 6">
    <name type="scientific">Microvirga makkahensis</name>
    <dbReference type="NCBI Taxonomy" id="1128670"/>
    <lineage>
        <taxon>Bacteria</taxon>
        <taxon>Pseudomonadati</taxon>
        <taxon>Pseudomonadota</taxon>
        <taxon>Alphaproteobacteria</taxon>
        <taxon>Hyphomicrobiales</taxon>
        <taxon>Methylobacteriaceae</taxon>
        <taxon>Microvirga</taxon>
    </lineage>
</organism>
<comment type="similarity">
    <text evidence="2">Belongs to the bacterial solute-binding protein SsuA/TauA family.</text>
</comment>
<dbReference type="AlphaFoldDB" id="A0A7X3SPA1"/>
<gene>
    <name evidence="5" type="ORF">GR328_12355</name>
</gene>
<dbReference type="SUPFAM" id="SSF53850">
    <property type="entry name" value="Periplasmic binding protein-like II"/>
    <property type="match status" value="1"/>
</dbReference>
<keyword evidence="6" id="KW-1185">Reference proteome</keyword>
<evidence type="ECO:0000313" key="6">
    <source>
        <dbReference type="Proteomes" id="UP000436483"/>
    </source>
</evidence>
<dbReference type="OrthoDB" id="8195871at2"/>
<protein>
    <submittedName>
        <fullName evidence="5">ABC transporter substrate-binding protein</fullName>
    </submittedName>
</protein>
<accession>A0A7X3SPA1</accession>
<dbReference type="Gene3D" id="3.40.190.10">
    <property type="entry name" value="Periplasmic binding protein-like II"/>
    <property type="match status" value="2"/>
</dbReference>
<dbReference type="InterPro" id="IPR015168">
    <property type="entry name" value="SsuA/THI5"/>
</dbReference>
<evidence type="ECO:0000256" key="3">
    <source>
        <dbReference type="ARBA" id="ARBA00022729"/>
    </source>
</evidence>
<dbReference type="PROSITE" id="PS51318">
    <property type="entry name" value="TAT"/>
    <property type="match status" value="1"/>
</dbReference>
<reference evidence="5 6" key="2">
    <citation type="submission" date="2020-01" db="EMBL/GenBank/DDBJ databases">
        <title>Microvirga sp. nov., an arsenate reduction bacterium isolated from Tibet hotspring sediments.</title>
        <authorList>
            <person name="Xian W.-D."/>
            <person name="Li W.-J."/>
        </authorList>
    </citation>
    <scope>NUCLEOTIDE SEQUENCE [LARGE SCALE GENOMIC DNA]</scope>
    <source>
        <strain evidence="5 6">KCTC 23863</strain>
    </source>
</reference>
<dbReference type="GO" id="GO:0042597">
    <property type="term" value="C:periplasmic space"/>
    <property type="evidence" value="ECO:0007669"/>
    <property type="project" value="UniProtKB-SubCell"/>
</dbReference>
<dbReference type="PANTHER" id="PTHR30024:SF47">
    <property type="entry name" value="TAURINE-BINDING PERIPLASMIC PROTEIN"/>
    <property type="match status" value="1"/>
</dbReference>
<evidence type="ECO:0000256" key="1">
    <source>
        <dbReference type="ARBA" id="ARBA00004418"/>
    </source>
</evidence>
<dbReference type="PANTHER" id="PTHR30024">
    <property type="entry name" value="ALIPHATIC SULFONATES-BINDING PROTEIN-RELATED"/>
    <property type="match status" value="1"/>
</dbReference>
<dbReference type="InterPro" id="IPR006311">
    <property type="entry name" value="TAT_signal"/>
</dbReference>
<reference evidence="5 6" key="1">
    <citation type="submission" date="2019-12" db="EMBL/GenBank/DDBJ databases">
        <authorList>
            <person name="Yuan C.-G."/>
        </authorList>
    </citation>
    <scope>NUCLEOTIDE SEQUENCE [LARGE SCALE GENOMIC DNA]</scope>
    <source>
        <strain evidence="5 6">KCTC 23863</strain>
    </source>
</reference>
<sequence length="354" mass="36946">MGCCDKPFTFEPEGPLVAAPPPVSRRGLIKGVAAAAGALATLGGGSASAQSKQIKLAFCSQLLCVVPYEVARAGGHFAKEELNVELVYTRGGNAAMQALVGSAVDYAATSLDVALQAYVRGADIRRFATTGRLPLFAVATAPDNAQEIKRIEDLAGKTIGVSALGNADHALMLFLLKRANVDPTTVQFATLGPNLLEALRQGQVDAGLVQEPALTLVEKAGGRVLVNAMDTKDAEQFLGGPYEFMGVAVRAGEIEARRAEMEKLARALRTALQSLQSMSPEELVKALPPALTTGANLDEMRQVLARYRGSLYPTTVAIDLNASARVAESLKTAGLIPPDANTSGLFDTSIAGAG</sequence>
<keyword evidence="3" id="KW-0732">Signal</keyword>
<evidence type="ECO:0000256" key="2">
    <source>
        <dbReference type="ARBA" id="ARBA00010742"/>
    </source>
</evidence>
<dbReference type="EMBL" id="WURB01000007">
    <property type="protein sequence ID" value="MXQ12242.1"/>
    <property type="molecule type" value="Genomic_DNA"/>
</dbReference>
<dbReference type="Proteomes" id="UP000436483">
    <property type="component" value="Unassembled WGS sequence"/>
</dbReference>
<dbReference type="Pfam" id="PF09084">
    <property type="entry name" value="NMT1"/>
    <property type="match status" value="1"/>
</dbReference>